<keyword evidence="3" id="KW-1185">Reference proteome</keyword>
<keyword evidence="1" id="KW-1133">Transmembrane helix</keyword>
<gene>
    <name evidence="2" type="ORF">BcabD6B2_00760</name>
</gene>
<accession>A0AAV4LNK7</accession>
<evidence type="ECO:0000313" key="3">
    <source>
        <dbReference type="Proteomes" id="UP001497744"/>
    </source>
</evidence>
<evidence type="ECO:0000256" key="1">
    <source>
        <dbReference type="SAM" id="Phobius"/>
    </source>
</evidence>
<evidence type="ECO:0008006" key="4">
    <source>
        <dbReference type="Google" id="ProtNLM"/>
    </source>
</evidence>
<proteinExistence type="predicted"/>
<feature type="transmembrane region" description="Helical" evidence="1">
    <location>
        <begin position="823"/>
        <end position="846"/>
    </location>
</feature>
<keyword evidence="1" id="KW-0812">Transmembrane</keyword>
<dbReference type="InterPro" id="IPR024751">
    <property type="entry name" value="VESA1"/>
</dbReference>
<protein>
    <recommendedName>
        <fullName evidence="4">Variant erythrocyte surface antigen-1, beta subunit</fullName>
    </recommendedName>
</protein>
<sequence>MAPPGKQLTDCPSNLKEAIDWILRVTGKDGGGHSGTQHLAEAVSKLLDDVKDSSPELKKTLKKIKEVLNPGGNNGLIDNLATGLNAFMTSIYDNYDDSQRVYDHLNGHLSSVVKNAAKIFISCIPIVFYGLGFLYWKCSGEWNGQKLNDNGALKTFMARCGFVAKDLSGYSGSNIATSALGEFAEFSTAINTVNGNGFTGFMSALQTTVYNASKYTPGQTLVGLHVASQAYFTSKRYNNPNLSPNHPTTIRQMLYWLSGLTVTPQFKSLLNYFKTVIPPGFQVAISGKAGGKSLKSLSTDHIVDNLIMSCLLSPGVLGAIQGLGDPENPLLHEIYCTSQFSYPSSGAVFFSVLSEYSYALQFQLLFLYQQCSRATIHGCAWQDCKYGSGVAAHSDSHICPSKCTSNHVTTIEHISCTHNCSSDSPLQAFLTDNLKGFSLPTETNKLTYPEGHMSDHPPGSMCHVKMGFSPEQITVSDKKGSENHTVLRPLCGSDTSPLRRLCEQFSCFNKRTPRTLGDLFGFFVQLAGQLFRDRMPIQTLLSTLLRSFGLSSLQSNNSNELYSVLATISNKIFDLKSQPHPVPTGLSLSLGAMYNDFPFWFQLFAVSDSISLPGALYDLRQHCHKEGSGYEIKHNDTGCSKVNDLWSLNYNVSDPNNKHKACASGTCGGYLYPLCYANGAMFAPKHATSYLSWVLYLTDDLYTGFDELKAQFEQLTCSQCGPTCQKGGKCHTGSVQCICPSIVQCGGVLPLLYTNGFNFNTTTLLNGWNKEPSGGRNWKQETTLTRTCANFNSALSNVLSEGAPLHNLLLAIDEFMYYVRFRFMSMVSSFWLISLIILLYFIFYGIDALHVKSHVHFPSTHKVPPIGLLTTGNAPALMNLTYYMP</sequence>
<dbReference type="GeneID" id="94192124"/>
<dbReference type="AlphaFoldDB" id="A0AAV4LNK7"/>
<dbReference type="Proteomes" id="UP001497744">
    <property type="component" value="Unassembled WGS sequence"/>
</dbReference>
<dbReference type="EMBL" id="BPLF01000001">
    <property type="protein sequence ID" value="GIX60641.1"/>
    <property type="molecule type" value="Genomic_DNA"/>
</dbReference>
<evidence type="ECO:0000313" key="2">
    <source>
        <dbReference type="EMBL" id="GIX60641.1"/>
    </source>
</evidence>
<comment type="caution">
    <text evidence="2">The sequence shown here is derived from an EMBL/GenBank/DDBJ whole genome shotgun (WGS) entry which is preliminary data.</text>
</comment>
<dbReference type="Pfam" id="PF12785">
    <property type="entry name" value="VESA1_N"/>
    <property type="match status" value="1"/>
</dbReference>
<reference evidence="2 3" key="1">
    <citation type="submission" date="2021-06" db="EMBL/GenBank/DDBJ databases">
        <title>Genome sequence of Babesia caballi.</title>
        <authorList>
            <person name="Yamagishi J."/>
            <person name="Kidaka T."/>
            <person name="Ochi A."/>
        </authorList>
    </citation>
    <scope>NUCLEOTIDE SEQUENCE [LARGE SCALE GENOMIC DNA]</scope>
    <source>
        <strain evidence="2">USDA-D6B2</strain>
    </source>
</reference>
<organism evidence="2 3">
    <name type="scientific">Babesia caballi</name>
    <dbReference type="NCBI Taxonomy" id="5871"/>
    <lineage>
        <taxon>Eukaryota</taxon>
        <taxon>Sar</taxon>
        <taxon>Alveolata</taxon>
        <taxon>Apicomplexa</taxon>
        <taxon>Aconoidasida</taxon>
        <taxon>Piroplasmida</taxon>
        <taxon>Babesiidae</taxon>
        <taxon>Babesia</taxon>
    </lineage>
</organism>
<dbReference type="RefSeq" id="XP_067712712.1">
    <property type="nucleotide sequence ID" value="XM_067856611.1"/>
</dbReference>
<keyword evidence="1" id="KW-0472">Membrane</keyword>
<name>A0AAV4LNK7_BABCB</name>